<reference evidence="2" key="1">
    <citation type="submission" date="2017-01" db="EMBL/GenBank/DDBJ databases">
        <authorList>
            <person name="Varghese N."/>
            <person name="Submissions S."/>
        </authorList>
    </citation>
    <scope>NUCLEOTIDE SEQUENCE [LARGE SCALE GENOMIC DNA]</scope>
    <source>
        <strain evidence="2">DSM 45196</strain>
    </source>
</reference>
<dbReference type="Gene3D" id="3.30.160.620">
    <property type="match status" value="1"/>
</dbReference>
<dbReference type="AlphaFoldDB" id="A0A1N7KUP8"/>
<dbReference type="Proteomes" id="UP000186795">
    <property type="component" value="Unassembled WGS sequence"/>
</dbReference>
<name>A0A1N7KUP8_9BACL</name>
<dbReference type="EMBL" id="FTOD01000003">
    <property type="protein sequence ID" value="SIS65315.1"/>
    <property type="molecule type" value="Genomic_DNA"/>
</dbReference>
<accession>A0A1N7KUP8</accession>
<keyword evidence="2" id="KW-1185">Reference proteome</keyword>
<proteinExistence type="predicted"/>
<dbReference type="Pfam" id="PF12910">
    <property type="entry name" value="PHD_like"/>
    <property type="match status" value="1"/>
</dbReference>
<evidence type="ECO:0000313" key="2">
    <source>
        <dbReference type="Proteomes" id="UP000186795"/>
    </source>
</evidence>
<evidence type="ECO:0000313" key="1">
    <source>
        <dbReference type="EMBL" id="SIS65315.1"/>
    </source>
</evidence>
<gene>
    <name evidence="1" type="ORF">SAMN05421790_103280</name>
</gene>
<dbReference type="InterPro" id="IPR035424">
    <property type="entry name" value="Antitoxin_RelB"/>
</dbReference>
<sequence length="139" mass="16218">MFMNSVTNASKVRAEFSGWFDSVVRERPQAVQRHRDTIFAFAVSHVEEMIKDKRFKLVDKQVEDDGSLTASLHEIDLVANAPDLKSLKHDLAEQLIDYAKEYEEEFPLYFNAPNRRAHFPYVVRVWLCSNVEEVEELID</sequence>
<organism evidence="1 2">
    <name type="scientific">Kroppenstedtia eburnea</name>
    <dbReference type="NCBI Taxonomy" id="714067"/>
    <lineage>
        <taxon>Bacteria</taxon>
        <taxon>Bacillati</taxon>
        <taxon>Bacillota</taxon>
        <taxon>Bacilli</taxon>
        <taxon>Bacillales</taxon>
        <taxon>Thermoactinomycetaceae</taxon>
        <taxon>Kroppenstedtia</taxon>
    </lineage>
</organism>
<protein>
    <submittedName>
        <fullName evidence="1">Antitoxin of toxin-antitoxin, RelE / RelB, TA system</fullName>
    </submittedName>
</protein>
<dbReference type="Gene3D" id="3.40.1620.10">
    <property type="entry name" value="YefM-like domain"/>
    <property type="match status" value="1"/>
</dbReference>